<keyword evidence="3" id="KW-1185">Reference proteome</keyword>
<dbReference type="EMBL" id="SRLO01001374">
    <property type="protein sequence ID" value="TNN38392.1"/>
    <property type="molecule type" value="Genomic_DNA"/>
</dbReference>
<evidence type="ECO:0000313" key="3">
    <source>
        <dbReference type="Proteomes" id="UP000314294"/>
    </source>
</evidence>
<dbReference type="AlphaFoldDB" id="A0A4Z2FDD6"/>
<proteinExistence type="predicted"/>
<dbReference type="Proteomes" id="UP000314294">
    <property type="component" value="Unassembled WGS sequence"/>
</dbReference>
<feature type="compositionally biased region" description="Low complexity" evidence="1">
    <location>
        <begin position="322"/>
        <end position="334"/>
    </location>
</feature>
<name>A0A4Z2FDD6_9TELE</name>
<comment type="caution">
    <text evidence="2">The sequence shown here is derived from an EMBL/GenBank/DDBJ whole genome shotgun (WGS) entry which is preliminary data.</text>
</comment>
<gene>
    <name evidence="2" type="ORF">EYF80_051433</name>
</gene>
<reference evidence="2 3" key="1">
    <citation type="submission" date="2019-03" db="EMBL/GenBank/DDBJ databases">
        <title>First draft genome of Liparis tanakae, snailfish: a comprehensive survey of snailfish specific genes.</title>
        <authorList>
            <person name="Kim W."/>
            <person name="Song I."/>
            <person name="Jeong J.-H."/>
            <person name="Kim D."/>
            <person name="Kim S."/>
            <person name="Ryu S."/>
            <person name="Song J.Y."/>
            <person name="Lee S.K."/>
        </authorList>
    </citation>
    <scope>NUCLEOTIDE SEQUENCE [LARGE SCALE GENOMIC DNA]</scope>
    <source>
        <tissue evidence="2">Muscle</tissue>
    </source>
</reference>
<feature type="region of interest" description="Disordered" evidence="1">
    <location>
        <begin position="476"/>
        <end position="502"/>
    </location>
</feature>
<sequence length="511" mass="52286">MTRRRRRRRLTQAERLGYPGAVAALLAASLPALEATDRLPDREAADRRLAAVATATGRGEAGGAGAALDLSEGDLQTGRRVTEATGRRRSGALRRRSLSLGGRSLPVAAWEPLWLGGPWWFGGLWDPVRSSGSPPSVSTGRVQSPNGSWCVLRKEKSSRWSQTARGKNIPLDRRPLQVFITCVLRVLRKRSTGRVKRRDGLGAGPRCVVGLELGGGAHEPARLGGGACEPARLRGGACESKGGSGRVRGRGGASALPGPGGGAALRTLLHHGVELALSAERAFSCSTGTIRSYGSRGRHANSERRSPGSAAVLQAGPGHGSVAAPDGGVAVAAPRRSRQRRRLQALRGALAGRRAPGRPHGAAAAAAAACYVSRKPFLKQSVTSRVPARPGPALASGGGAQLQLLTLLGVGPSPSPVRDGLQRGAALRVGGQVLRDAGAGGEGGVGGVSFAVEVVDAAGGPGTTWQLVKLTVSALRREGPRGPGPSGDPTTEEGPGGLGGVVDGGLEVWVV</sequence>
<feature type="region of interest" description="Disordered" evidence="1">
    <location>
        <begin position="290"/>
        <end position="339"/>
    </location>
</feature>
<evidence type="ECO:0000256" key="1">
    <source>
        <dbReference type="SAM" id="MobiDB-lite"/>
    </source>
</evidence>
<protein>
    <submittedName>
        <fullName evidence="2">Uncharacterized protein</fullName>
    </submittedName>
</protein>
<accession>A0A4Z2FDD6</accession>
<organism evidence="2 3">
    <name type="scientific">Liparis tanakae</name>
    <name type="common">Tanaka's snailfish</name>
    <dbReference type="NCBI Taxonomy" id="230148"/>
    <lineage>
        <taxon>Eukaryota</taxon>
        <taxon>Metazoa</taxon>
        <taxon>Chordata</taxon>
        <taxon>Craniata</taxon>
        <taxon>Vertebrata</taxon>
        <taxon>Euteleostomi</taxon>
        <taxon>Actinopterygii</taxon>
        <taxon>Neopterygii</taxon>
        <taxon>Teleostei</taxon>
        <taxon>Neoteleostei</taxon>
        <taxon>Acanthomorphata</taxon>
        <taxon>Eupercaria</taxon>
        <taxon>Perciformes</taxon>
        <taxon>Cottioidei</taxon>
        <taxon>Cottales</taxon>
        <taxon>Liparidae</taxon>
        <taxon>Liparis</taxon>
    </lineage>
</organism>
<evidence type="ECO:0000313" key="2">
    <source>
        <dbReference type="EMBL" id="TNN38392.1"/>
    </source>
</evidence>